<dbReference type="AlphaFoldDB" id="A0A916LBF8"/>
<evidence type="ECO:0000313" key="1">
    <source>
        <dbReference type="EMBL" id="COY22780.1"/>
    </source>
</evidence>
<proteinExistence type="predicted"/>
<dbReference type="Proteomes" id="UP000039021">
    <property type="component" value="Unassembled WGS sequence"/>
</dbReference>
<reference evidence="2" key="1">
    <citation type="submission" date="2015-03" db="EMBL/GenBank/DDBJ databases">
        <authorList>
            <consortium name="Pathogen Informatics"/>
        </authorList>
    </citation>
    <scope>NUCLEOTIDE SEQUENCE [LARGE SCALE GENOMIC DNA]</scope>
    <source>
        <strain evidence="2">N09902308</strain>
    </source>
</reference>
<sequence>MLCSRSMASVATVNAVSWPKVTSVQSMSLSIVFGTPTTGTFSSESQLAAVSVPSPPIGIRTSIPLSSKVCMIWGSPARSLSGCTRAVPSIVPPLASSRSLRSSLCS</sequence>
<organism evidence="1 2">
    <name type="scientific">Mycobacterium tuberculosis</name>
    <dbReference type="NCBI Taxonomy" id="1773"/>
    <lineage>
        <taxon>Bacteria</taxon>
        <taxon>Bacillati</taxon>
        <taxon>Actinomycetota</taxon>
        <taxon>Actinomycetes</taxon>
        <taxon>Mycobacteriales</taxon>
        <taxon>Mycobacteriaceae</taxon>
        <taxon>Mycobacterium</taxon>
        <taxon>Mycobacterium tuberculosis complex</taxon>
    </lineage>
</organism>
<evidence type="ECO:0000313" key="2">
    <source>
        <dbReference type="Proteomes" id="UP000039021"/>
    </source>
</evidence>
<dbReference type="EMBL" id="CSBK01001024">
    <property type="protein sequence ID" value="COY22780.1"/>
    <property type="molecule type" value="Genomic_DNA"/>
</dbReference>
<comment type="caution">
    <text evidence="1">The sequence shown here is derived from an EMBL/GenBank/DDBJ whole genome shotgun (WGS) entry which is preliminary data.</text>
</comment>
<accession>A0A916LBF8</accession>
<gene>
    <name evidence="1" type="ORF">ERS007739_02285</name>
</gene>
<name>A0A916LBF8_MYCTX</name>
<protein>
    <submittedName>
        <fullName evidence="1">Uncharacterized protein</fullName>
    </submittedName>
</protein>